<dbReference type="Proteomes" id="UP000318571">
    <property type="component" value="Chromosome 7"/>
</dbReference>
<evidence type="ECO:0000313" key="2">
    <source>
        <dbReference type="EMBL" id="TRY71973.1"/>
    </source>
</evidence>
<protein>
    <submittedName>
        <fullName evidence="2">Uncharacterized protein</fullName>
    </submittedName>
</protein>
<evidence type="ECO:0000313" key="3">
    <source>
        <dbReference type="Proteomes" id="UP000318571"/>
    </source>
</evidence>
<keyword evidence="1" id="KW-0812">Transmembrane</keyword>
<evidence type="ECO:0000256" key="1">
    <source>
        <dbReference type="SAM" id="Phobius"/>
    </source>
</evidence>
<proteinExistence type="predicted"/>
<keyword evidence="3" id="KW-1185">Reference proteome</keyword>
<sequence length="100" mass="11449">MARVFTVNSNVEFWIGESSLSNVKRSCCSEDLWNRTSLLTGKDSLLIDINFKSGRLLSLLEIVGMIKFILLVDVYIGGTEDFFVQESRLPRLLSFQYVKH</sequence>
<gene>
    <name evidence="2" type="ORF">TCAL_09969</name>
</gene>
<dbReference type="AlphaFoldDB" id="A0A553P2R3"/>
<accession>A0A553P2R3</accession>
<comment type="caution">
    <text evidence="2">The sequence shown here is derived from an EMBL/GenBank/DDBJ whole genome shotgun (WGS) entry which is preliminary data.</text>
</comment>
<feature type="transmembrane region" description="Helical" evidence="1">
    <location>
        <begin position="56"/>
        <end position="76"/>
    </location>
</feature>
<keyword evidence="1" id="KW-0472">Membrane</keyword>
<organism evidence="2 3">
    <name type="scientific">Tigriopus californicus</name>
    <name type="common">Marine copepod</name>
    <dbReference type="NCBI Taxonomy" id="6832"/>
    <lineage>
        <taxon>Eukaryota</taxon>
        <taxon>Metazoa</taxon>
        <taxon>Ecdysozoa</taxon>
        <taxon>Arthropoda</taxon>
        <taxon>Crustacea</taxon>
        <taxon>Multicrustacea</taxon>
        <taxon>Hexanauplia</taxon>
        <taxon>Copepoda</taxon>
        <taxon>Harpacticoida</taxon>
        <taxon>Harpacticidae</taxon>
        <taxon>Tigriopus</taxon>
    </lineage>
</organism>
<reference evidence="2 3" key="1">
    <citation type="journal article" date="2018" name="Nat. Ecol. Evol.">
        <title>Genomic signatures of mitonuclear coevolution across populations of Tigriopus californicus.</title>
        <authorList>
            <person name="Barreto F.S."/>
            <person name="Watson E.T."/>
            <person name="Lima T.G."/>
            <person name="Willett C.S."/>
            <person name="Edmands S."/>
            <person name="Li W."/>
            <person name="Burton R.S."/>
        </authorList>
    </citation>
    <scope>NUCLEOTIDE SEQUENCE [LARGE SCALE GENOMIC DNA]</scope>
    <source>
        <strain evidence="2 3">San Diego</strain>
    </source>
</reference>
<keyword evidence="1" id="KW-1133">Transmembrane helix</keyword>
<name>A0A553P2R3_TIGCA</name>
<feature type="non-terminal residue" evidence="2">
    <location>
        <position position="100"/>
    </location>
</feature>
<dbReference type="EMBL" id="VCGU01000008">
    <property type="protein sequence ID" value="TRY71973.1"/>
    <property type="molecule type" value="Genomic_DNA"/>
</dbReference>